<keyword evidence="3" id="KW-1185">Reference proteome</keyword>
<dbReference type="EMBL" id="JAAIVB010000078">
    <property type="protein sequence ID" value="NEX64222.1"/>
    <property type="molecule type" value="Genomic_DNA"/>
</dbReference>
<dbReference type="PROSITE" id="PS00409">
    <property type="entry name" value="PROKAR_NTER_METHYL"/>
    <property type="match status" value="1"/>
</dbReference>
<sequence>MMPTRRHSGFTLIELAIVLIIGTLVTAAGFLYKAEQVRSEQRAVIAGQMQLLAEALQNYMVMNMASLYTLNGTLDVKAKKDFLSGRFGANASDVVASFGMATNFFPLYPSYQELSQMGWLPSGAPSSHPMVGDYVFRISPGTNFPACVASKSCRFVAVVYGSKPLVRSSGTSVGAVDEVGIGEVLQRSSSTVLIGYTKGGKLLARDGITVTDTNPLDGAALMSVIPSTVDGILSATSTYDTSPWYAYLRRDGSLPMQGDLNMQDAAGTHAINNASSVNAKNMNASIIDTERAYVGVTDSYGQHVTYTNIASTKVIDQKQSLIVGNGAAIFGPAPGTSNGDSMALRVSKYSDGTGGAATIDGRLVANNGITVPGGNIDVFTGNITTYGTNLGQGAISASNGVNIGQGGARINGNVQVLNGDVQVAGGNVVVSDPKKGVVTTNLTAQQSTLYVWRFGASGPTPCTVVLNRFEVQGSSLSSSDVAGLAPDGFYGPVSKNPGLYSPTGIYYLGCSR</sequence>
<gene>
    <name evidence="2" type="ORF">G3574_24330</name>
</gene>
<dbReference type="InterPro" id="IPR012902">
    <property type="entry name" value="N_methyl_site"/>
</dbReference>
<organism evidence="2 3">
    <name type="scientific">Noviherbaspirillum galbum</name>
    <dbReference type="NCBI Taxonomy" id="2709383"/>
    <lineage>
        <taxon>Bacteria</taxon>
        <taxon>Pseudomonadati</taxon>
        <taxon>Pseudomonadota</taxon>
        <taxon>Betaproteobacteria</taxon>
        <taxon>Burkholderiales</taxon>
        <taxon>Oxalobacteraceae</taxon>
        <taxon>Noviherbaspirillum</taxon>
    </lineage>
</organism>
<proteinExistence type="predicted"/>
<evidence type="ECO:0000256" key="1">
    <source>
        <dbReference type="SAM" id="Phobius"/>
    </source>
</evidence>
<dbReference type="RefSeq" id="WP_163968130.1">
    <property type="nucleotide sequence ID" value="NZ_JAAIVB010000078.1"/>
</dbReference>
<keyword evidence="1" id="KW-0812">Transmembrane</keyword>
<reference evidence="2 3" key="1">
    <citation type="submission" date="2020-02" db="EMBL/GenBank/DDBJ databases">
        <authorList>
            <person name="Kim M.K."/>
        </authorList>
    </citation>
    <scope>NUCLEOTIDE SEQUENCE [LARGE SCALE GENOMIC DNA]</scope>
    <source>
        <strain evidence="2 3">17J57-3</strain>
    </source>
</reference>
<comment type="caution">
    <text evidence="2">The sequence shown here is derived from an EMBL/GenBank/DDBJ whole genome shotgun (WGS) entry which is preliminary data.</text>
</comment>
<dbReference type="AlphaFoldDB" id="A0A6B3SZ08"/>
<feature type="transmembrane region" description="Helical" evidence="1">
    <location>
        <begin position="12"/>
        <end position="32"/>
    </location>
</feature>
<keyword evidence="1" id="KW-0472">Membrane</keyword>
<name>A0A6B3SZ08_9BURK</name>
<evidence type="ECO:0000313" key="3">
    <source>
        <dbReference type="Proteomes" id="UP000482155"/>
    </source>
</evidence>
<evidence type="ECO:0000313" key="2">
    <source>
        <dbReference type="EMBL" id="NEX64222.1"/>
    </source>
</evidence>
<dbReference type="SUPFAM" id="SSF54523">
    <property type="entry name" value="Pili subunits"/>
    <property type="match status" value="1"/>
</dbReference>
<dbReference type="Proteomes" id="UP000482155">
    <property type="component" value="Unassembled WGS sequence"/>
</dbReference>
<keyword evidence="1" id="KW-1133">Transmembrane helix</keyword>
<dbReference type="NCBIfam" id="TIGR02532">
    <property type="entry name" value="IV_pilin_GFxxxE"/>
    <property type="match status" value="1"/>
</dbReference>
<dbReference type="InterPro" id="IPR045584">
    <property type="entry name" value="Pilin-like"/>
</dbReference>
<accession>A0A6B3SZ08</accession>
<protein>
    <submittedName>
        <fullName evidence="2">Prepilin-type N-terminal cleavage/methylation domain-containing protein</fullName>
    </submittedName>
</protein>
<dbReference type="Pfam" id="PF07963">
    <property type="entry name" value="N_methyl"/>
    <property type="match status" value="1"/>
</dbReference>